<dbReference type="Proteomes" id="UP000007113">
    <property type="component" value="Chromosome"/>
</dbReference>
<dbReference type="InterPro" id="IPR057601">
    <property type="entry name" value="Oar-like_b-barrel"/>
</dbReference>
<organism evidence="9 10">
    <name type="scientific">Granulicella mallensis (strain ATCC BAA-1857 / DSM 23137 / MP5ACTX8)</name>
    <dbReference type="NCBI Taxonomy" id="682795"/>
    <lineage>
        <taxon>Bacteria</taxon>
        <taxon>Pseudomonadati</taxon>
        <taxon>Acidobacteriota</taxon>
        <taxon>Terriglobia</taxon>
        <taxon>Terriglobales</taxon>
        <taxon>Acidobacteriaceae</taxon>
        <taxon>Granulicella</taxon>
    </lineage>
</organism>
<evidence type="ECO:0000256" key="4">
    <source>
        <dbReference type="ARBA" id="ARBA00022692"/>
    </source>
</evidence>
<dbReference type="PANTHER" id="PTHR30069:SF29">
    <property type="entry name" value="HEMOGLOBIN AND HEMOGLOBIN-HAPTOGLOBIN-BINDING PROTEIN 1-RELATED"/>
    <property type="match status" value="1"/>
</dbReference>
<evidence type="ECO:0000259" key="8">
    <source>
        <dbReference type="Pfam" id="PF25183"/>
    </source>
</evidence>
<comment type="subcellular location">
    <subcellularLocation>
        <location evidence="1">Cell outer membrane</location>
        <topology evidence="1">Multi-pass membrane protein</topology>
    </subcellularLocation>
</comment>
<evidence type="ECO:0000313" key="10">
    <source>
        <dbReference type="Proteomes" id="UP000007113"/>
    </source>
</evidence>
<dbReference type="KEGG" id="gma:AciX8_1608"/>
<dbReference type="AlphaFoldDB" id="G8NNS2"/>
<keyword evidence="3" id="KW-1134">Transmembrane beta strand</keyword>
<dbReference type="GO" id="GO:0009279">
    <property type="term" value="C:cell outer membrane"/>
    <property type="evidence" value="ECO:0007669"/>
    <property type="project" value="UniProtKB-SubCell"/>
</dbReference>
<dbReference type="InterPro" id="IPR036942">
    <property type="entry name" value="Beta-barrel_TonB_sf"/>
</dbReference>
<dbReference type="HOGENOM" id="CLU_006298_0_0_0"/>
<evidence type="ECO:0000256" key="6">
    <source>
        <dbReference type="ARBA" id="ARBA00023136"/>
    </source>
</evidence>
<dbReference type="OrthoDB" id="97893at2"/>
<evidence type="ECO:0000256" key="5">
    <source>
        <dbReference type="ARBA" id="ARBA00022729"/>
    </source>
</evidence>
<dbReference type="Gene3D" id="2.60.40.1120">
    <property type="entry name" value="Carboxypeptidase-like, regulatory domain"/>
    <property type="match status" value="1"/>
</dbReference>
<dbReference type="Gene3D" id="2.170.130.10">
    <property type="entry name" value="TonB-dependent receptor, plug domain"/>
    <property type="match status" value="1"/>
</dbReference>
<dbReference type="Pfam" id="PF25183">
    <property type="entry name" value="OMP_b-brl_4"/>
    <property type="match status" value="1"/>
</dbReference>
<dbReference type="PANTHER" id="PTHR30069">
    <property type="entry name" value="TONB-DEPENDENT OUTER MEMBRANE RECEPTOR"/>
    <property type="match status" value="1"/>
</dbReference>
<dbReference type="RefSeq" id="WP_014264826.1">
    <property type="nucleotide sequence ID" value="NC_016631.1"/>
</dbReference>
<dbReference type="EMBL" id="CP003130">
    <property type="protein sequence ID" value="AEU35947.1"/>
    <property type="molecule type" value="Genomic_DNA"/>
</dbReference>
<dbReference type="eggNOG" id="COG4771">
    <property type="taxonomic scope" value="Bacteria"/>
</dbReference>
<dbReference type="InterPro" id="IPR039426">
    <property type="entry name" value="TonB-dep_rcpt-like"/>
</dbReference>
<keyword evidence="6" id="KW-0472">Membrane</keyword>
<dbReference type="Gene3D" id="2.40.170.20">
    <property type="entry name" value="TonB-dependent receptor, beta-barrel domain"/>
    <property type="match status" value="1"/>
</dbReference>
<sequence>MSCRVFQTFYGLALLFALIVSGGVLQAQTFYGSISGVVKDPSGAVVSEVAVTVHENRTATEYKTLTNKAGSYRVSFLKPGGYTVRFEKGGFAQYITDELNIVLNQELVVDGALKIGENSEVITVTGAASPLNATNPQVGGELSTQELIDLPEETSTKGANEFLLTKTFAGVASTSQDYSNVNNVSLGGGRPVTNPIIIDGLPSNMGVDGTYGLIPTPDSTEELQVLTSPFSAQYGQSGGGAILTTTRSGTDRFHGSAFESYSSQDLVALGYFTAHGTVVPPQSFNYFGGSIGGPVWIPKILDGRKHRLYFFTDWEDTITHATSPLNSDVPTMAELGGDFSGISPQNQPTPTIYDPNTTTVDSKGHITRTPFKGNIIPKARLDQVGLNLASFFPQPNCSYLTYNYCLSPVSHSSYLYNADRIDYNASDYDHIWAKFSRDGPTNQPTIDIPNAANTSALGGWVDDHYAVSWSHIFSPRISNEARFGYVSEENFSTPTPADADAIGLKGVPLTQFPSISTTQYISFGAGSFARTRDGHYILNDAMVMQMGRHSLSVGGEFMRYAYSYYTPGVLSGSYGFTGTFTTASGQSGLGLPDLELGIPASASISTTNTIFHENLNYFAGYVQDDYRVSTKLTINLGLRYEFDGPFSEEHGNMYTFNPNIIDPATQKPGGIEFAGTNGAPHSLIPNIYTGILPRVGFNYHAAHNIVVRGGYGIYELPSIGFGTAGLTSASTVSASFQSSDPGVTPAFELNQGVPAYGPNVGPNGEPLIPTSLTKPSFSPTELPQHAVLPYLQEWQFGVQQDLGHDWIAELDYEGNHGVHQPIEVPINQITPSAGCCFGLSTAQSLRPFPQFLTVTALTNGGASKYAALLATLSHRWSNGISVRAAYTWAHATDDVDAPARADAAPVQNVYNLRSQWGTAMTNVPQRFSLSAVYALPVGSGGKFFTHTPVVSQVIGHWKVSTVAQFQKGYPYFISQANQLGLFSGAQYVTQVGNPNLSRGSRTVQEWFNTKAFAITPVDTLGNAPRAALYGPGQNVWDLSLMREVPLWKHAGLTFRVDAHNAFNHPQFSGLDTTITDAKFGQVTGAQDPRMLLLIARLKF</sequence>
<keyword evidence="4" id="KW-0812">Transmembrane</keyword>
<dbReference type="InterPro" id="IPR008969">
    <property type="entry name" value="CarboxyPept-like_regulatory"/>
</dbReference>
<dbReference type="Pfam" id="PF13620">
    <property type="entry name" value="CarboxypepD_reg"/>
    <property type="match status" value="1"/>
</dbReference>
<dbReference type="InterPro" id="IPR037066">
    <property type="entry name" value="Plug_dom_sf"/>
</dbReference>
<proteinExistence type="predicted"/>
<evidence type="ECO:0000256" key="3">
    <source>
        <dbReference type="ARBA" id="ARBA00022452"/>
    </source>
</evidence>
<dbReference type="SUPFAM" id="SSF56935">
    <property type="entry name" value="Porins"/>
    <property type="match status" value="1"/>
</dbReference>
<evidence type="ECO:0000256" key="1">
    <source>
        <dbReference type="ARBA" id="ARBA00004571"/>
    </source>
</evidence>
<gene>
    <name evidence="9" type="ordered locus">AciX8_1608</name>
</gene>
<keyword evidence="9" id="KW-0675">Receptor</keyword>
<dbReference type="STRING" id="682795.AciX8_1608"/>
<name>G8NNS2_GRAMM</name>
<evidence type="ECO:0000256" key="2">
    <source>
        <dbReference type="ARBA" id="ARBA00022448"/>
    </source>
</evidence>
<dbReference type="GO" id="GO:0044718">
    <property type="term" value="P:siderophore transmembrane transport"/>
    <property type="evidence" value="ECO:0007669"/>
    <property type="project" value="TreeGrafter"/>
</dbReference>
<keyword evidence="10" id="KW-1185">Reference proteome</keyword>
<reference evidence="9 10" key="1">
    <citation type="submission" date="2011-11" db="EMBL/GenBank/DDBJ databases">
        <title>Complete sequence of Granulicella mallensis MP5ACTX8.</title>
        <authorList>
            <consortium name="US DOE Joint Genome Institute"/>
            <person name="Lucas S."/>
            <person name="Copeland A."/>
            <person name="Lapidus A."/>
            <person name="Cheng J.-F."/>
            <person name="Goodwin L."/>
            <person name="Pitluck S."/>
            <person name="Peters L."/>
            <person name="Lu M."/>
            <person name="Detter J.C."/>
            <person name="Han C."/>
            <person name="Tapia R."/>
            <person name="Land M."/>
            <person name="Hauser L."/>
            <person name="Kyrpides N."/>
            <person name="Ivanova N."/>
            <person name="Mikhailova N."/>
            <person name="Pagani I."/>
            <person name="Rawat S."/>
            <person name="Mannisto M."/>
            <person name="Haggblom M."/>
            <person name="Woyke T."/>
        </authorList>
    </citation>
    <scope>NUCLEOTIDE SEQUENCE [LARGE SCALE GENOMIC DNA]</scope>
    <source>
        <strain evidence="10">ATCC BAA-1857 / DSM 23137 / MP5ACTX8</strain>
    </source>
</reference>
<evidence type="ECO:0000256" key="7">
    <source>
        <dbReference type="ARBA" id="ARBA00023237"/>
    </source>
</evidence>
<dbReference type="eggNOG" id="COG3865">
    <property type="taxonomic scope" value="Bacteria"/>
</dbReference>
<evidence type="ECO:0000313" key="9">
    <source>
        <dbReference type="EMBL" id="AEU35947.1"/>
    </source>
</evidence>
<keyword evidence="7" id="KW-0998">Cell outer membrane</keyword>
<keyword evidence="2" id="KW-0813">Transport</keyword>
<protein>
    <submittedName>
        <fullName evidence="9">TonB-dependent receptor plug</fullName>
    </submittedName>
</protein>
<keyword evidence="5" id="KW-0732">Signal</keyword>
<dbReference type="SUPFAM" id="SSF49464">
    <property type="entry name" value="Carboxypeptidase regulatory domain-like"/>
    <property type="match status" value="1"/>
</dbReference>
<accession>G8NNS2</accession>
<dbReference type="GO" id="GO:0015344">
    <property type="term" value="F:siderophore uptake transmembrane transporter activity"/>
    <property type="evidence" value="ECO:0007669"/>
    <property type="project" value="TreeGrafter"/>
</dbReference>
<feature type="domain" description="TonB-dependent transporter Oar-like beta-barrel" evidence="8">
    <location>
        <begin position="245"/>
        <end position="1090"/>
    </location>
</feature>